<keyword evidence="7" id="KW-0106">Calcium</keyword>
<dbReference type="Gene3D" id="1.50.10.10">
    <property type="match status" value="1"/>
</dbReference>
<feature type="active site" description="Proton donor" evidence="6">
    <location>
        <position position="705"/>
    </location>
</feature>
<keyword evidence="11" id="KW-1185">Reference proteome</keyword>
<name>A0A812RIV2_9DINO</name>
<organism evidence="10 11">
    <name type="scientific">Symbiodinium necroappetens</name>
    <dbReference type="NCBI Taxonomy" id="1628268"/>
    <lineage>
        <taxon>Eukaryota</taxon>
        <taxon>Sar</taxon>
        <taxon>Alveolata</taxon>
        <taxon>Dinophyceae</taxon>
        <taxon>Suessiales</taxon>
        <taxon>Symbiodiniaceae</taxon>
        <taxon>Symbiodinium</taxon>
    </lineage>
</organism>
<evidence type="ECO:0000256" key="7">
    <source>
        <dbReference type="PIRSR" id="PIRSR601382-2"/>
    </source>
</evidence>
<evidence type="ECO:0000313" key="10">
    <source>
        <dbReference type="EMBL" id="CAE7444449.1"/>
    </source>
</evidence>
<accession>A0A812RIV2</accession>
<reference evidence="10" key="1">
    <citation type="submission" date="2021-02" db="EMBL/GenBank/DDBJ databases">
        <authorList>
            <person name="Dougan E. K."/>
            <person name="Rhodes N."/>
            <person name="Thang M."/>
            <person name="Chan C."/>
        </authorList>
    </citation>
    <scope>NUCLEOTIDE SEQUENCE</scope>
</reference>
<dbReference type="GO" id="GO:0004571">
    <property type="term" value="F:mannosyl-oligosaccharide 1,2-alpha-mannosidase activity"/>
    <property type="evidence" value="ECO:0007669"/>
    <property type="project" value="InterPro"/>
</dbReference>
<dbReference type="Proteomes" id="UP000601435">
    <property type="component" value="Unassembled WGS sequence"/>
</dbReference>
<dbReference type="InterPro" id="IPR036026">
    <property type="entry name" value="Seven-hairpin_glycosidases"/>
</dbReference>
<feature type="active site" evidence="6">
    <location>
        <position position="584"/>
    </location>
</feature>
<evidence type="ECO:0000256" key="1">
    <source>
        <dbReference type="ARBA" id="ARBA00001913"/>
    </source>
</evidence>
<evidence type="ECO:0000256" key="3">
    <source>
        <dbReference type="ARBA" id="ARBA00007658"/>
    </source>
</evidence>
<evidence type="ECO:0000256" key="9">
    <source>
        <dbReference type="RuleBase" id="RU361193"/>
    </source>
</evidence>
<dbReference type="InterPro" id="IPR050749">
    <property type="entry name" value="Glycosyl_Hydrolase_47"/>
</dbReference>
<comment type="caution">
    <text evidence="10">The sequence shown here is derived from an EMBL/GenBank/DDBJ whole genome shotgun (WGS) entry which is preliminary data.</text>
</comment>
<protein>
    <recommendedName>
        <fullName evidence="9">alpha-1,2-Mannosidase</fullName>
        <ecNumber evidence="9">3.2.1.-</ecNumber>
    </recommendedName>
</protein>
<dbReference type="EMBL" id="CAJNJA010019376">
    <property type="protein sequence ID" value="CAE7444449.1"/>
    <property type="molecule type" value="Genomic_DNA"/>
</dbReference>
<dbReference type="OrthoDB" id="8118055at2759"/>
<evidence type="ECO:0000256" key="6">
    <source>
        <dbReference type="PIRSR" id="PIRSR601382-1"/>
    </source>
</evidence>
<feature type="active site" evidence="6">
    <location>
        <position position="732"/>
    </location>
</feature>
<keyword evidence="5 8" id="KW-1015">Disulfide bond</keyword>
<gene>
    <name evidence="10" type="primary">MNS1</name>
    <name evidence="10" type="ORF">SNEC2469_LOCUS12227</name>
</gene>
<evidence type="ECO:0000256" key="4">
    <source>
        <dbReference type="ARBA" id="ARBA00022801"/>
    </source>
</evidence>
<dbReference type="EC" id="3.2.1.-" evidence="9"/>
<keyword evidence="7" id="KW-0479">Metal-binding</keyword>
<feature type="active site" description="Proton donor" evidence="6">
    <location>
        <position position="453"/>
    </location>
</feature>
<proteinExistence type="inferred from homology"/>
<dbReference type="GO" id="GO:0016020">
    <property type="term" value="C:membrane"/>
    <property type="evidence" value="ECO:0007669"/>
    <property type="project" value="InterPro"/>
</dbReference>
<dbReference type="PANTHER" id="PTHR11742">
    <property type="entry name" value="MANNOSYL-OLIGOSACCHARIDE ALPHA-1,2-MANNOSIDASE-RELATED"/>
    <property type="match status" value="1"/>
</dbReference>
<comment type="similarity">
    <text evidence="3 9">Belongs to the glycosyl hydrolase 47 family.</text>
</comment>
<keyword evidence="9" id="KW-0326">Glycosidase</keyword>
<dbReference type="InterPro" id="IPR012341">
    <property type="entry name" value="6hp_glycosidase-like_sf"/>
</dbReference>
<evidence type="ECO:0000313" key="11">
    <source>
        <dbReference type="Proteomes" id="UP000601435"/>
    </source>
</evidence>
<dbReference type="AlphaFoldDB" id="A0A812RIV2"/>
<dbReference type="SUPFAM" id="SSF48225">
    <property type="entry name" value="Seven-hairpin glycosidases"/>
    <property type="match status" value="1"/>
</dbReference>
<feature type="disulfide bond" evidence="8">
    <location>
        <begin position="655"/>
        <end position="691"/>
    </location>
</feature>
<dbReference type="InterPro" id="IPR001382">
    <property type="entry name" value="Glyco_hydro_47"/>
</dbReference>
<comment type="pathway">
    <text evidence="2">Protein modification; protein glycosylation.</text>
</comment>
<dbReference type="GO" id="GO:0005975">
    <property type="term" value="P:carbohydrate metabolic process"/>
    <property type="evidence" value="ECO:0007669"/>
    <property type="project" value="InterPro"/>
</dbReference>
<dbReference type="GO" id="GO:0005509">
    <property type="term" value="F:calcium ion binding"/>
    <property type="evidence" value="ECO:0007669"/>
    <property type="project" value="InterPro"/>
</dbReference>
<feature type="binding site" evidence="7">
    <location>
        <position position="818"/>
    </location>
    <ligand>
        <name>Ca(2+)</name>
        <dbReference type="ChEBI" id="CHEBI:29108"/>
    </ligand>
</feature>
<dbReference type="GO" id="GO:0005783">
    <property type="term" value="C:endoplasmic reticulum"/>
    <property type="evidence" value="ECO:0007669"/>
    <property type="project" value="TreeGrafter"/>
</dbReference>
<evidence type="ECO:0000256" key="2">
    <source>
        <dbReference type="ARBA" id="ARBA00004922"/>
    </source>
</evidence>
<keyword evidence="4 9" id="KW-0378">Hydrolase</keyword>
<sequence length="828" mass="90891">MGHFAPAQCIQWRGSKATCWNDACESIQRNAEVDDGKKTPCRSQEHSFSLLVQCCMASLLCFLFLPSELIDVKGGTELPQKISEVAGDYLQLRGPSPALRGCCGEPTEFQWLFLGSSDQAIAGEPFRTVLVARDSRGRQARPAACGALRVDVDLTGKAHLSGGPFRPWRLAQLELDIENELAEVVQAEVRIESPDPEADILLHRSRIRFMSGPTHSFSLRVDPPGGGSQRGRGGGAWQLQEELTVVLSSKDQFGNPAGFNVSGQGRLYLRSSVGQQHVKMMPATGLFSGNATGQAQVRLIGLRPGVVDIWVEQAGGEYQSKQQQSLLRAATKQSLTFSQAQTGPSHSSPSAYLAAFRATAGPDDAKWQRKADQVREAFQHAWRSYEKYAWGQDELQPLSAAGRNSFGGTGLTILDSLSTLWLMGLDEEFQKGVKFVSEDLDFDRADSDVSVFELTIRALGGLLGAHTLSGKELLLERAKELGDRLLPAFKTNSRIPLPTVNLARGISKASTQPIILSEAGSVQVEFRSLAARTGDSRFKGAADQAFQAIQSTGMHGILPVFLSPPSMMPVQAVASKFAFGALADSYYEYLLKQWLQSPSEMRFKEIFLEVMDALPSIVRPLPASVKSAEAGTTRFKLIEIAADGNVVWKMDHLSCFAPALIALGLMELPAQDVASRNATWWHLAEGLTASCVELWTSSPSGLAPEFSKVSAKPPHDFIEAASDGRHSFLRPETAESLFYLYRLTGDEKYRRWGEKMFNAILDNAKVPNGFASVRDVKAIPTSKMDEMQTFVMSETFKYLFLLFSPAAAFDMDKYFFNTEGHPLKRHEL</sequence>
<evidence type="ECO:0000256" key="8">
    <source>
        <dbReference type="PIRSR" id="PIRSR601382-3"/>
    </source>
</evidence>
<dbReference type="Pfam" id="PF01532">
    <property type="entry name" value="Glyco_hydro_47"/>
    <property type="match status" value="1"/>
</dbReference>
<dbReference type="PRINTS" id="PR00747">
    <property type="entry name" value="GLYHDRLASE47"/>
</dbReference>
<comment type="cofactor">
    <cofactor evidence="1 7">
        <name>Ca(2+)</name>
        <dbReference type="ChEBI" id="CHEBI:29108"/>
    </cofactor>
</comment>
<evidence type="ECO:0000256" key="5">
    <source>
        <dbReference type="ARBA" id="ARBA00023157"/>
    </source>
</evidence>